<gene>
    <name evidence="2" type="ORF">DEM25_011090</name>
</gene>
<feature type="domain" description="Tyrosine specific protein phosphatases" evidence="1">
    <location>
        <begin position="65"/>
        <end position="120"/>
    </location>
</feature>
<proteinExistence type="predicted"/>
<reference evidence="2 3" key="1">
    <citation type="journal article" date="2018" name="Int. J. Syst. Bacteriol.">
        <title>Oceaniradius stylonemae gen. nov., sp. nov., isolated from a red alga, Stylonema cornu-cervi.</title>
        <authorList>
            <person name="Jeong S."/>
        </authorList>
    </citation>
    <scope>NUCLEOTIDE SEQUENCE [LARGE SCALE GENOMIC DNA]</scope>
    <source>
        <strain evidence="2 3">StC1</strain>
    </source>
</reference>
<dbReference type="OrthoDB" id="9794527at2"/>
<dbReference type="InterPro" id="IPR029021">
    <property type="entry name" value="Prot-tyrosine_phosphatase-like"/>
</dbReference>
<accession>A0A3A8A7E9</accession>
<dbReference type="InterPro" id="IPR016130">
    <property type="entry name" value="Tyr_Pase_AS"/>
</dbReference>
<name>A0A3A8A7E9_9HYPH</name>
<dbReference type="InterPro" id="IPR000387">
    <property type="entry name" value="Tyr_Pase_dom"/>
</dbReference>
<dbReference type="EMBL" id="QFWV02000007">
    <property type="protein sequence ID" value="RKF06192.1"/>
    <property type="molecule type" value="Genomic_DNA"/>
</dbReference>
<dbReference type="Gene3D" id="3.90.190.10">
    <property type="entry name" value="Protein tyrosine phosphatase superfamily"/>
    <property type="match status" value="1"/>
</dbReference>
<dbReference type="RefSeq" id="WP_109765841.1">
    <property type="nucleotide sequence ID" value="NZ_QFWV02000007.1"/>
</dbReference>
<dbReference type="AlphaFoldDB" id="A0A3A8A7E9"/>
<comment type="caution">
    <text evidence="2">The sequence shown here is derived from an EMBL/GenBank/DDBJ whole genome shotgun (WGS) entry which is preliminary data.</text>
</comment>
<sequence>MPYLAVCSLARIADTARRHAPSHMLTVISGDPDVQRPESVEPDHHLRLAMNDVFRDVPGLVTPAEDHVRAIIDFGRNWDRTAPMLIHCFAGVSRSTASAYMIALALNPDLDAMMAARLLRLRSSTATPNPKLVAIADNVLGRGGAMVDAIRSIGRGADCFEGAPFVFPVSDDHADQF</sequence>
<dbReference type="PROSITE" id="PS50056">
    <property type="entry name" value="TYR_PHOSPHATASE_2"/>
    <property type="match status" value="1"/>
</dbReference>
<dbReference type="Proteomes" id="UP000246132">
    <property type="component" value="Unassembled WGS sequence"/>
</dbReference>
<dbReference type="PROSITE" id="PS00383">
    <property type="entry name" value="TYR_PHOSPHATASE_1"/>
    <property type="match status" value="1"/>
</dbReference>
<organism evidence="2 3">
    <name type="scientific">Oceaniradius stylonematis</name>
    <dbReference type="NCBI Taxonomy" id="2184161"/>
    <lineage>
        <taxon>Bacteria</taxon>
        <taxon>Pseudomonadati</taxon>
        <taxon>Pseudomonadota</taxon>
        <taxon>Alphaproteobacteria</taxon>
        <taxon>Hyphomicrobiales</taxon>
        <taxon>Ahrensiaceae</taxon>
        <taxon>Oceaniradius</taxon>
    </lineage>
</organism>
<protein>
    <submittedName>
        <fullName evidence="2">Tyrosine protein phosphatase</fullName>
    </submittedName>
</protein>
<evidence type="ECO:0000313" key="2">
    <source>
        <dbReference type="EMBL" id="RKF06192.1"/>
    </source>
</evidence>
<dbReference type="SUPFAM" id="SSF52799">
    <property type="entry name" value="(Phosphotyrosine protein) phosphatases II"/>
    <property type="match status" value="1"/>
</dbReference>
<evidence type="ECO:0000259" key="1">
    <source>
        <dbReference type="PROSITE" id="PS50056"/>
    </source>
</evidence>
<evidence type="ECO:0000313" key="3">
    <source>
        <dbReference type="Proteomes" id="UP000246132"/>
    </source>
</evidence>
<keyword evidence="3" id="KW-1185">Reference proteome</keyword>